<evidence type="ECO:0000256" key="6">
    <source>
        <dbReference type="ARBA" id="ARBA00022729"/>
    </source>
</evidence>
<dbReference type="InterPro" id="IPR024171">
    <property type="entry name" value="SRK-like_kinase"/>
</dbReference>
<dbReference type="PANTHER" id="PTHR47974">
    <property type="entry name" value="OS07G0415500 PROTEIN"/>
    <property type="match status" value="1"/>
</dbReference>
<dbReference type="InterPro" id="IPR036426">
    <property type="entry name" value="Bulb-type_lectin_dom_sf"/>
</dbReference>
<keyword evidence="7 17" id="KW-0547">Nucleotide-binding</keyword>
<reference evidence="23" key="1">
    <citation type="submission" date="2023-07" db="EMBL/GenBank/DDBJ databases">
        <title>A chromosome-level genome assembly of Lolium multiflorum.</title>
        <authorList>
            <person name="Chen Y."/>
            <person name="Copetti D."/>
            <person name="Kolliker R."/>
            <person name="Studer B."/>
        </authorList>
    </citation>
    <scope>NUCLEOTIDE SEQUENCE</scope>
    <source>
        <strain evidence="23">02402/16</strain>
        <tissue evidence="23">Leaf</tissue>
    </source>
</reference>
<dbReference type="Pfam" id="PF01453">
    <property type="entry name" value="B_lectin"/>
    <property type="match status" value="1"/>
</dbReference>
<evidence type="ECO:0000256" key="17">
    <source>
        <dbReference type="PIRNR" id="PIRNR000641"/>
    </source>
</evidence>
<dbReference type="GO" id="GO:0005524">
    <property type="term" value="F:ATP binding"/>
    <property type="evidence" value="ECO:0007669"/>
    <property type="project" value="UniProtKB-UniRule"/>
</dbReference>
<evidence type="ECO:0000256" key="13">
    <source>
        <dbReference type="ARBA" id="ARBA00023170"/>
    </source>
</evidence>
<organism evidence="23 24">
    <name type="scientific">Lolium multiflorum</name>
    <name type="common">Italian ryegrass</name>
    <name type="synonym">Lolium perenne subsp. multiflorum</name>
    <dbReference type="NCBI Taxonomy" id="4521"/>
    <lineage>
        <taxon>Eukaryota</taxon>
        <taxon>Viridiplantae</taxon>
        <taxon>Streptophyta</taxon>
        <taxon>Embryophyta</taxon>
        <taxon>Tracheophyta</taxon>
        <taxon>Spermatophyta</taxon>
        <taxon>Magnoliopsida</taxon>
        <taxon>Liliopsida</taxon>
        <taxon>Poales</taxon>
        <taxon>Poaceae</taxon>
        <taxon>BOP clade</taxon>
        <taxon>Pooideae</taxon>
        <taxon>Poodae</taxon>
        <taxon>Poeae</taxon>
        <taxon>Poeae Chloroplast Group 2 (Poeae type)</taxon>
        <taxon>Loliodinae</taxon>
        <taxon>Loliinae</taxon>
        <taxon>Lolium</taxon>
    </lineage>
</organism>
<dbReference type="PROSITE" id="PS50948">
    <property type="entry name" value="PAN"/>
    <property type="match status" value="1"/>
</dbReference>
<dbReference type="PROSITE" id="PS00108">
    <property type="entry name" value="PROTEIN_KINASE_ST"/>
    <property type="match status" value="1"/>
</dbReference>
<keyword evidence="8 17" id="KW-0418">Kinase</keyword>
<feature type="transmembrane region" description="Helical" evidence="19">
    <location>
        <begin position="510"/>
        <end position="536"/>
    </location>
</feature>
<dbReference type="SUPFAM" id="SSF56112">
    <property type="entry name" value="Protein kinase-like (PK-like)"/>
    <property type="match status" value="1"/>
</dbReference>
<dbReference type="Pfam" id="PF00069">
    <property type="entry name" value="Pkinase"/>
    <property type="match status" value="1"/>
</dbReference>
<accession>A0AAD8VHB3</accession>
<keyword evidence="12" id="KW-1015">Disulfide bond</keyword>
<evidence type="ECO:0000313" key="23">
    <source>
        <dbReference type="EMBL" id="KAK1604760.1"/>
    </source>
</evidence>
<dbReference type="SUPFAM" id="SSF51110">
    <property type="entry name" value="alpha-D-mannose-specific plant lectins"/>
    <property type="match status" value="1"/>
</dbReference>
<dbReference type="CDD" id="cd14066">
    <property type="entry name" value="STKc_IRAK"/>
    <property type="match status" value="1"/>
</dbReference>
<evidence type="ECO:0000256" key="19">
    <source>
        <dbReference type="SAM" id="Phobius"/>
    </source>
</evidence>
<comment type="subcellular location">
    <subcellularLocation>
        <location evidence="1">Membrane</location>
        <topology evidence="1">Single-pass type I membrane protein</topology>
    </subcellularLocation>
</comment>
<sequence length="854" mass="95840">MRDIYMAVPLDVSLGSRLNQMIAMAATRGANVFTTSITFLLLLISVALAKDHAHGRSYLVGGSSASIEDSTAATNTILVSPNGVFACGFYKVATNAFTFSIWFSSSTGKTVAWTANRDVAVNGSGWLAFQDRNLALLDHNGTAVWSTRTTGTPASRAMLLDTGNLVVVDPEERQLWMSFNSPSDTLLPSQPMTWEMKLVSASARGLFYSGLYSLYFDSDNQLKLIYNGPEVSSIYWPEPFNSAWENGRTIYNSSRYAVLQQTGQFISSDKFNFNASDLGDKVMRRLTLDYDGNLRLYSLNATSGHWSVSWMAFRRVCDIHGLCGKNSLCKYIQPIGATDAGTNIYKQLEQRMKLGCSCLEGFEVIDASNWSKGCRRKENKTANWDKRRSQKANITSNQDFSFRKVAKTDFYGYDFDYVEHVPIHQCRHMCLDNADCQAFAYRPGKGQCYAKVYLFNGRSFPNLHNDLYLKVPKGVYSSSELASTVTHVCKVHEKEANTSSQMFKDGSSKFGYFISSALTLLFIEVTLIITGCVIVYKWDRRPEITDEGYMIISSQFRIFSYKELQKATNCFKEELGSGGSGAVYRGSLDDERKVAVKKLNDVIQGDQEFRSELSVIGRIYHMNLVRIWGFCAEKKCKLLVSEFIENGSLASVLFDYQSLSPVLQWGQRYNIALGVAKGLAYLHHECLEWIVHCDVKPENILLDKDFEPKIADFGLVKLLKRGSNAQMLSKVHGTRGYIAPEWALNLPITGKADVYSYGVVLLELVKGIRVSSWIVEGEEEVEMAVRCSTENLKEKLAGEDQSWLLDFVDHRLDGDFNFSEAIVMLKIAVSCVEEERARRPSMSHVVETLNSLVE</sequence>
<dbReference type="Gene3D" id="3.30.200.20">
    <property type="entry name" value="Phosphorylase Kinase, domain 1"/>
    <property type="match status" value="1"/>
</dbReference>
<dbReference type="Gene3D" id="3.50.4.10">
    <property type="entry name" value="Hepatocyte Growth Factor"/>
    <property type="match status" value="1"/>
</dbReference>
<dbReference type="GO" id="GO:0051707">
    <property type="term" value="P:response to other organism"/>
    <property type="evidence" value="ECO:0007669"/>
    <property type="project" value="UniProtKB-ARBA"/>
</dbReference>
<comment type="catalytic activity">
    <reaction evidence="16 17">
        <text>L-seryl-[protein] + ATP = O-phospho-L-seryl-[protein] + ADP + H(+)</text>
        <dbReference type="Rhea" id="RHEA:17989"/>
        <dbReference type="Rhea" id="RHEA-COMP:9863"/>
        <dbReference type="Rhea" id="RHEA-COMP:11604"/>
        <dbReference type="ChEBI" id="CHEBI:15378"/>
        <dbReference type="ChEBI" id="CHEBI:29999"/>
        <dbReference type="ChEBI" id="CHEBI:30616"/>
        <dbReference type="ChEBI" id="CHEBI:83421"/>
        <dbReference type="ChEBI" id="CHEBI:456216"/>
        <dbReference type="EC" id="2.7.11.1"/>
    </reaction>
</comment>
<evidence type="ECO:0000256" key="3">
    <source>
        <dbReference type="ARBA" id="ARBA00022536"/>
    </source>
</evidence>
<evidence type="ECO:0000256" key="4">
    <source>
        <dbReference type="ARBA" id="ARBA00022679"/>
    </source>
</evidence>
<dbReference type="InterPro" id="IPR000858">
    <property type="entry name" value="S_locus_glycoprot_dom"/>
</dbReference>
<evidence type="ECO:0000256" key="9">
    <source>
        <dbReference type="ARBA" id="ARBA00022840"/>
    </source>
</evidence>
<name>A0AAD8VHB3_LOLMU</name>
<dbReference type="SMART" id="SM00220">
    <property type="entry name" value="S_TKc"/>
    <property type="match status" value="1"/>
</dbReference>
<evidence type="ECO:0000256" key="7">
    <source>
        <dbReference type="ARBA" id="ARBA00022741"/>
    </source>
</evidence>
<dbReference type="PIRSF" id="PIRSF000641">
    <property type="entry name" value="SRK"/>
    <property type="match status" value="1"/>
</dbReference>
<dbReference type="SUPFAM" id="SSF57414">
    <property type="entry name" value="Hairpin loop containing domain-like"/>
    <property type="match status" value="1"/>
</dbReference>
<dbReference type="InterPro" id="IPR011009">
    <property type="entry name" value="Kinase-like_dom_sf"/>
</dbReference>
<dbReference type="FunFam" id="3.30.200.20:FF:000059">
    <property type="entry name" value="S-receptor-like serine/threonine-protein kinase"/>
    <property type="match status" value="1"/>
</dbReference>
<dbReference type="Pfam" id="PF00954">
    <property type="entry name" value="S_locus_glycop"/>
    <property type="match status" value="1"/>
</dbReference>
<evidence type="ECO:0000256" key="1">
    <source>
        <dbReference type="ARBA" id="ARBA00004479"/>
    </source>
</evidence>
<keyword evidence="13" id="KW-0675">Receptor</keyword>
<keyword evidence="5 19" id="KW-0812">Transmembrane</keyword>
<dbReference type="GO" id="GO:0048544">
    <property type="term" value="P:recognition of pollen"/>
    <property type="evidence" value="ECO:0007669"/>
    <property type="project" value="InterPro"/>
</dbReference>
<evidence type="ECO:0000256" key="14">
    <source>
        <dbReference type="ARBA" id="ARBA00023180"/>
    </source>
</evidence>
<evidence type="ECO:0000256" key="18">
    <source>
        <dbReference type="PROSITE-ProRule" id="PRU10141"/>
    </source>
</evidence>
<feature type="binding site" evidence="18">
    <location>
        <position position="598"/>
    </location>
    <ligand>
        <name>ATP</name>
        <dbReference type="ChEBI" id="CHEBI:30616"/>
    </ligand>
</feature>
<keyword evidence="9 17" id="KW-0067">ATP-binding</keyword>
<dbReference type="Pfam" id="PF00024">
    <property type="entry name" value="PAN_1"/>
    <property type="match status" value="1"/>
</dbReference>
<dbReference type="Gene3D" id="2.90.10.10">
    <property type="entry name" value="Bulb-type lectin domain"/>
    <property type="match status" value="2"/>
</dbReference>
<dbReference type="FunFam" id="1.10.510.10:FF:000302">
    <property type="entry name" value="Serine/threonine-protein kinase"/>
    <property type="match status" value="1"/>
</dbReference>
<dbReference type="SMART" id="SM00473">
    <property type="entry name" value="PAN_AP"/>
    <property type="match status" value="1"/>
</dbReference>
<dbReference type="CDD" id="cd00028">
    <property type="entry name" value="B_lectin"/>
    <property type="match status" value="1"/>
</dbReference>
<dbReference type="CDD" id="cd01098">
    <property type="entry name" value="PAN_AP_plant"/>
    <property type="match status" value="1"/>
</dbReference>
<evidence type="ECO:0000313" key="24">
    <source>
        <dbReference type="Proteomes" id="UP001231189"/>
    </source>
</evidence>
<dbReference type="InterPro" id="IPR003609">
    <property type="entry name" value="Pan_app"/>
</dbReference>
<dbReference type="InterPro" id="IPR001480">
    <property type="entry name" value="Bulb-type_lectin_dom"/>
</dbReference>
<dbReference type="PROSITE" id="PS00107">
    <property type="entry name" value="PROTEIN_KINASE_ATP"/>
    <property type="match status" value="1"/>
</dbReference>
<dbReference type="Gene3D" id="1.10.510.10">
    <property type="entry name" value="Transferase(Phosphotransferase) domain 1"/>
    <property type="match status" value="1"/>
</dbReference>
<dbReference type="AlphaFoldDB" id="A0AAD8VHB3"/>
<keyword evidence="10 19" id="KW-1133">Transmembrane helix</keyword>
<dbReference type="GO" id="GO:0004674">
    <property type="term" value="F:protein serine/threonine kinase activity"/>
    <property type="evidence" value="ECO:0007669"/>
    <property type="project" value="UniProtKB-KW"/>
</dbReference>
<keyword evidence="4 17" id="KW-0808">Transferase</keyword>
<evidence type="ECO:0000256" key="12">
    <source>
        <dbReference type="ARBA" id="ARBA00023157"/>
    </source>
</evidence>
<proteinExistence type="inferred from homology"/>
<dbReference type="Proteomes" id="UP001231189">
    <property type="component" value="Unassembled WGS sequence"/>
</dbReference>
<evidence type="ECO:0000259" key="21">
    <source>
        <dbReference type="PROSITE" id="PS50927"/>
    </source>
</evidence>
<feature type="domain" description="Protein kinase" evidence="20">
    <location>
        <begin position="569"/>
        <end position="853"/>
    </location>
</feature>
<dbReference type="EMBL" id="JAUUTY010000007">
    <property type="protein sequence ID" value="KAK1604760.1"/>
    <property type="molecule type" value="Genomic_DNA"/>
</dbReference>
<gene>
    <name evidence="23" type="ORF">QYE76_028433</name>
</gene>
<dbReference type="EC" id="2.7.11.1" evidence="17"/>
<comment type="similarity">
    <text evidence="17">Belongs to the protein kinase superfamily. Ser/Thr protein kinase family.</text>
</comment>
<evidence type="ECO:0000256" key="5">
    <source>
        <dbReference type="ARBA" id="ARBA00022692"/>
    </source>
</evidence>
<evidence type="ECO:0000256" key="2">
    <source>
        <dbReference type="ARBA" id="ARBA00022527"/>
    </source>
</evidence>
<dbReference type="InterPro" id="IPR000719">
    <property type="entry name" value="Prot_kinase_dom"/>
</dbReference>
<comment type="caution">
    <text evidence="23">The sequence shown here is derived from an EMBL/GenBank/DDBJ whole genome shotgun (WGS) entry which is preliminary data.</text>
</comment>
<dbReference type="GO" id="GO:0016020">
    <property type="term" value="C:membrane"/>
    <property type="evidence" value="ECO:0007669"/>
    <property type="project" value="UniProtKB-SubCell"/>
</dbReference>
<evidence type="ECO:0000256" key="10">
    <source>
        <dbReference type="ARBA" id="ARBA00022989"/>
    </source>
</evidence>
<feature type="domain" description="Apple" evidence="22">
    <location>
        <begin position="396"/>
        <end position="472"/>
    </location>
</feature>
<feature type="domain" description="Bulb-type lectin" evidence="21">
    <location>
        <begin position="63"/>
        <end position="180"/>
    </location>
</feature>
<evidence type="ECO:0000256" key="15">
    <source>
        <dbReference type="ARBA" id="ARBA00047899"/>
    </source>
</evidence>
<keyword evidence="14" id="KW-0325">Glycoprotein</keyword>
<dbReference type="PROSITE" id="PS50011">
    <property type="entry name" value="PROTEIN_KINASE_DOM"/>
    <property type="match status" value="1"/>
</dbReference>
<evidence type="ECO:0000259" key="20">
    <source>
        <dbReference type="PROSITE" id="PS50011"/>
    </source>
</evidence>
<evidence type="ECO:0000256" key="16">
    <source>
        <dbReference type="ARBA" id="ARBA00048679"/>
    </source>
</evidence>
<keyword evidence="24" id="KW-1185">Reference proteome</keyword>
<dbReference type="InterPro" id="IPR017441">
    <property type="entry name" value="Protein_kinase_ATP_BS"/>
</dbReference>
<evidence type="ECO:0000256" key="11">
    <source>
        <dbReference type="ARBA" id="ARBA00023136"/>
    </source>
</evidence>
<keyword evidence="2 17" id="KW-0723">Serine/threonine-protein kinase</keyword>
<dbReference type="PROSITE" id="PS50927">
    <property type="entry name" value="BULB_LECTIN"/>
    <property type="match status" value="1"/>
</dbReference>
<dbReference type="PANTHER" id="PTHR47974:SF16">
    <property type="entry name" value="PROTEIN KINASE DOMAIN-CONTAINING PROTEIN"/>
    <property type="match status" value="1"/>
</dbReference>
<evidence type="ECO:0000256" key="8">
    <source>
        <dbReference type="ARBA" id="ARBA00022777"/>
    </source>
</evidence>
<comment type="catalytic activity">
    <reaction evidence="15 17">
        <text>L-threonyl-[protein] + ATP = O-phospho-L-threonyl-[protein] + ADP + H(+)</text>
        <dbReference type="Rhea" id="RHEA:46608"/>
        <dbReference type="Rhea" id="RHEA-COMP:11060"/>
        <dbReference type="Rhea" id="RHEA-COMP:11605"/>
        <dbReference type="ChEBI" id="CHEBI:15378"/>
        <dbReference type="ChEBI" id="CHEBI:30013"/>
        <dbReference type="ChEBI" id="CHEBI:30616"/>
        <dbReference type="ChEBI" id="CHEBI:61977"/>
        <dbReference type="ChEBI" id="CHEBI:456216"/>
        <dbReference type="EC" id="2.7.11.1"/>
    </reaction>
</comment>
<keyword evidence="6" id="KW-0732">Signal</keyword>
<dbReference type="InterPro" id="IPR008271">
    <property type="entry name" value="Ser/Thr_kinase_AS"/>
</dbReference>
<dbReference type="SMART" id="SM00108">
    <property type="entry name" value="B_lectin"/>
    <property type="match status" value="1"/>
</dbReference>
<evidence type="ECO:0000259" key="22">
    <source>
        <dbReference type="PROSITE" id="PS50948"/>
    </source>
</evidence>
<keyword evidence="11 19" id="KW-0472">Membrane</keyword>
<keyword evidence="3" id="KW-0245">EGF-like domain</keyword>
<protein>
    <recommendedName>
        <fullName evidence="17">Receptor-like serine/threonine-protein kinase</fullName>
        <ecNumber evidence="17">2.7.11.1</ecNumber>
    </recommendedName>
</protein>